<protein>
    <submittedName>
        <fullName evidence="1">Uncharacterized protein</fullName>
    </submittedName>
</protein>
<dbReference type="Proteomes" id="UP000293162">
    <property type="component" value="Unassembled WGS sequence"/>
</dbReference>
<dbReference type="AlphaFoldDB" id="A0A4Q5LXV4"/>
<comment type="caution">
    <text evidence="1">The sequence shown here is derived from an EMBL/GenBank/DDBJ whole genome shotgun (WGS) entry which is preliminary data.</text>
</comment>
<name>A0A4Q5LXV4_9BACT</name>
<dbReference type="RefSeq" id="WP_130022276.1">
    <property type="nucleotide sequence ID" value="NZ_SEWF01000023.1"/>
</dbReference>
<dbReference type="OrthoDB" id="1116847at2"/>
<organism evidence="1 2">
    <name type="scientific">Emticicia agri</name>
    <dbReference type="NCBI Taxonomy" id="2492393"/>
    <lineage>
        <taxon>Bacteria</taxon>
        <taxon>Pseudomonadati</taxon>
        <taxon>Bacteroidota</taxon>
        <taxon>Cytophagia</taxon>
        <taxon>Cytophagales</taxon>
        <taxon>Leadbetterellaceae</taxon>
        <taxon>Emticicia</taxon>
    </lineage>
</organism>
<proteinExistence type="predicted"/>
<evidence type="ECO:0000313" key="2">
    <source>
        <dbReference type="Proteomes" id="UP000293162"/>
    </source>
</evidence>
<evidence type="ECO:0000313" key="1">
    <source>
        <dbReference type="EMBL" id="RYU94671.1"/>
    </source>
</evidence>
<accession>A0A4Q5LXV4</accession>
<gene>
    <name evidence="1" type="ORF">EWM59_16195</name>
</gene>
<reference evidence="1 2" key="1">
    <citation type="submission" date="2019-02" db="EMBL/GenBank/DDBJ databases">
        <title>Bacterial novel species Emticicia sp. 17J42-9 isolated from soil.</title>
        <authorList>
            <person name="Jung H.-Y."/>
        </authorList>
    </citation>
    <scope>NUCLEOTIDE SEQUENCE [LARGE SCALE GENOMIC DNA]</scope>
    <source>
        <strain evidence="1 2">17J42-9</strain>
    </source>
</reference>
<dbReference type="EMBL" id="SEWF01000023">
    <property type="protein sequence ID" value="RYU94671.1"/>
    <property type="molecule type" value="Genomic_DNA"/>
</dbReference>
<sequence length="380" mass="44383">MMPTDTIHSIIQTIASLQSRGDKYFPEGIFPAHRQNKYLLYKRPDTNIFYTASIVFVLNQLKSSLPSASQTIVDEITKKAIQNYPAFQNKDGLKTYNFWQTPKDGQVSNHFPNGSIFRHMEHFRLPDDIDDTSLIYITSQADKSQVLWLKEKLKLHANLSEGVKKKRRVKNTFKHYKDLNIYSTWFGKNMAIEFDACALCNLMYLFESHQLPRNEYDADTYMYLKGIISRKEMISHPFQVSHNYATSPLIIYHLARLLGDFRDTPLEEYRKDLIEKTLLLFEIEKVALNKVLLQTALLKLSSINDFGYTKEITECLKTDAVLTIQIPDPDFCYFLGPLLSSYENPILRFFAPMKITQMDWKCDAHEWVLVLENMIERNKN</sequence>
<keyword evidence="2" id="KW-1185">Reference proteome</keyword>